<feature type="domain" description="DAGKc" evidence="5">
    <location>
        <begin position="1"/>
        <end position="128"/>
    </location>
</feature>
<evidence type="ECO:0000313" key="6">
    <source>
        <dbReference type="EMBL" id="MDN3688402.1"/>
    </source>
</evidence>
<evidence type="ECO:0000256" key="3">
    <source>
        <dbReference type="ARBA" id="ARBA00022777"/>
    </source>
</evidence>
<evidence type="ECO:0000256" key="1">
    <source>
        <dbReference type="ARBA" id="ARBA00022679"/>
    </source>
</evidence>
<name>A0ABT8C8D3_9BACT</name>
<keyword evidence="4" id="KW-0067">ATP-binding</keyword>
<dbReference type="Gene3D" id="3.40.50.10330">
    <property type="entry name" value="Probable inorganic polyphosphate/atp-NAD kinase, domain 1"/>
    <property type="match status" value="1"/>
</dbReference>
<dbReference type="Pfam" id="PF00781">
    <property type="entry name" value="DAGK_cat"/>
    <property type="match status" value="1"/>
</dbReference>
<dbReference type="PANTHER" id="PTHR12358">
    <property type="entry name" value="SPHINGOSINE KINASE"/>
    <property type="match status" value="1"/>
</dbReference>
<comment type="caution">
    <text evidence="6">The sequence shown here is derived from an EMBL/GenBank/DDBJ whole genome shotgun (WGS) entry which is preliminary data.</text>
</comment>
<dbReference type="SUPFAM" id="SSF111331">
    <property type="entry name" value="NAD kinase/diacylglycerol kinase-like"/>
    <property type="match status" value="1"/>
</dbReference>
<keyword evidence="3 6" id="KW-0418">Kinase</keyword>
<evidence type="ECO:0000256" key="2">
    <source>
        <dbReference type="ARBA" id="ARBA00022741"/>
    </source>
</evidence>
<reference evidence="7" key="1">
    <citation type="journal article" date="2019" name="Int. J. Syst. Evol. Microbiol.">
        <title>The Global Catalogue of Microorganisms (GCM) 10K type strain sequencing project: providing services to taxonomists for standard genome sequencing and annotation.</title>
        <authorList>
            <consortium name="The Broad Institute Genomics Platform"/>
            <consortium name="The Broad Institute Genome Sequencing Center for Infectious Disease"/>
            <person name="Wu L."/>
            <person name="Ma J."/>
        </authorList>
    </citation>
    <scope>NUCLEOTIDE SEQUENCE [LARGE SCALE GENOMIC DNA]</scope>
    <source>
        <strain evidence="7">CECT 7706</strain>
    </source>
</reference>
<dbReference type="EMBL" id="JAUFQS010000009">
    <property type="protein sequence ID" value="MDN3688402.1"/>
    <property type="molecule type" value="Genomic_DNA"/>
</dbReference>
<keyword evidence="2" id="KW-0547">Nucleotide-binding</keyword>
<dbReference type="Proteomes" id="UP001236663">
    <property type="component" value="Unassembled WGS sequence"/>
</dbReference>
<dbReference type="SMART" id="SM00046">
    <property type="entry name" value="DAGKc"/>
    <property type="match status" value="1"/>
</dbReference>
<protein>
    <submittedName>
        <fullName evidence="6">Diacylglycerol kinase family protein</fullName>
    </submittedName>
</protein>
<dbReference type="InterPro" id="IPR001206">
    <property type="entry name" value="Diacylglycerol_kinase_cat_dom"/>
</dbReference>
<dbReference type="RefSeq" id="WP_163385962.1">
    <property type="nucleotide sequence ID" value="NZ_JAUFQS010000009.1"/>
</dbReference>
<proteinExistence type="predicted"/>
<organism evidence="6 7">
    <name type="scientific">Cyclobacterium jeungdonense</name>
    <dbReference type="NCBI Taxonomy" id="708087"/>
    <lineage>
        <taxon>Bacteria</taxon>
        <taxon>Pseudomonadati</taxon>
        <taxon>Bacteroidota</taxon>
        <taxon>Cytophagia</taxon>
        <taxon>Cytophagales</taxon>
        <taxon>Cyclobacteriaceae</taxon>
        <taxon>Cyclobacterium</taxon>
    </lineage>
</organism>
<dbReference type="PROSITE" id="PS50146">
    <property type="entry name" value="DAGK"/>
    <property type="match status" value="1"/>
</dbReference>
<dbReference type="InterPro" id="IPR017438">
    <property type="entry name" value="ATP-NAD_kinase_N"/>
</dbReference>
<dbReference type="InterPro" id="IPR050187">
    <property type="entry name" value="Lipid_Phosphate_FormReg"/>
</dbReference>
<dbReference type="InterPro" id="IPR045540">
    <property type="entry name" value="YegS/DAGK_C"/>
</dbReference>
<keyword evidence="1" id="KW-0808">Transferase</keyword>
<evidence type="ECO:0000259" key="5">
    <source>
        <dbReference type="PROSITE" id="PS50146"/>
    </source>
</evidence>
<dbReference type="GO" id="GO:0016301">
    <property type="term" value="F:kinase activity"/>
    <property type="evidence" value="ECO:0007669"/>
    <property type="project" value="UniProtKB-KW"/>
</dbReference>
<evidence type="ECO:0000313" key="7">
    <source>
        <dbReference type="Proteomes" id="UP001236663"/>
    </source>
</evidence>
<gene>
    <name evidence="6" type="ORF">QWZ15_11210</name>
</gene>
<keyword evidence="7" id="KW-1185">Reference proteome</keyword>
<sequence length="295" mass="32902">MNKSALFVLNPFSGDLPDKDVIVQSILDQAKGYTLKLWKTTGENDGEKIKAALKEQHYELILVGGGDGTIKMVAQALESNECCLLPIPFGSANGLATCLGIESWEDSLKILDQGRSKPMDLLEVNGQVCLHLCDLGFNADLIRKFEGGDERGMVSYFKNSLASFFEIKPYRFQVKTHAECEWVDAKMLVIANGPKYGTGATINPNGRMDDGIFEVIALNPEGLSDWLELAYGMIKKKDFSHLDFVRSWSCQSLTLSNPDKAPFHIDGEMAESPEEIKVQIRRGEICLYYQEEKMD</sequence>
<dbReference type="PANTHER" id="PTHR12358:SF106">
    <property type="entry name" value="LIPID KINASE YEGS"/>
    <property type="match status" value="1"/>
</dbReference>
<dbReference type="InterPro" id="IPR016064">
    <property type="entry name" value="NAD/diacylglycerol_kinase_sf"/>
</dbReference>
<dbReference type="Gene3D" id="2.60.200.40">
    <property type="match status" value="1"/>
</dbReference>
<evidence type="ECO:0000256" key="4">
    <source>
        <dbReference type="ARBA" id="ARBA00022840"/>
    </source>
</evidence>
<accession>A0ABT8C8D3</accession>
<dbReference type="Pfam" id="PF19279">
    <property type="entry name" value="YegS_C"/>
    <property type="match status" value="1"/>
</dbReference>